<dbReference type="Proteomes" id="UP000029989">
    <property type="component" value="Unassembled WGS sequence"/>
</dbReference>
<dbReference type="STRING" id="913325.N799_03490"/>
<evidence type="ECO:0000259" key="2">
    <source>
        <dbReference type="Pfam" id="PF05229"/>
    </source>
</evidence>
<proteinExistence type="predicted"/>
<dbReference type="AlphaFoldDB" id="A0A0A0F550"/>
<dbReference type="RefSeq" id="WP_036210433.1">
    <property type="nucleotide sequence ID" value="NZ_AVPT01000012.1"/>
</dbReference>
<feature type="signal peptide" evidence="1">
    <location>
        <begin position="1"/>
        <end position="23"/>
    </location>
</feature>
<sequence length="171" mass="17092">MKLVNASLIAVALSAAAIAPAHAADNQTFDVTISIAESCDVTSTQNISFGTNVLASAGSVDATGGVTVQCSVGTTYNLALDAGQHSGNDIGARQMQIDGGTATIPYQLYRGSAPSQVWGETAGTDTETGTGTGFGTGAPYDQPHTVLATATIPGTALAGNYSDTITATVTF</sequence>
<dbReference type="InterPro" id="IPR053167">
    <property type="entry name" value="Spore_coat_component"/>
</dbReference>
<dbReference type="OrthoDB" id="8588792at2"/>
<evidence type="ECO:0000313" key="4">
    <source>
        <dbReference type="Proteomes" id="UP000029989"/>
    </source>
</evidence>
<dbReference type="PANTHER" id="PTHR37089:SF4">
    <property type="entry name" value="EXPORTED PROTEIN"/>
    <property type="match status" value="1"/>
</dbReference>
<keyword evidence="1" id="KW-0732">Signal</keyword>
<dbReference type="InterPro" id="IPR007893">
    <property type="entry name" value="Spore_coat_U/FanG"/>
</dbReference>
<name>A0A0A0F550_9GAMM</name>
<protein>
    <recommendedName>
        <fullName evidence="2">Spore coat protein U/FanG domain-containing protein</fullName>
    </recommendedName>
</protein>
<evidence type="ECO:0000313" key="3">
    <source>
        <dbReference type="EMBL" id="KGM56492.1"/>
    </source>
</evidence>
<dbReference type="EMBL" id="AVPT01000012">
    <property type="protein sequence ID" value="KGM56492.1"/>
    <property type="molecule type" value="Genomic_DNA"/>
</dbReference>
<dbReference type="Pfam" id="PF05229">
    <property type="entry name" value="SCPU"/>
    <property type="match status" value="1"/>
</dbReference>
<reference evidence="3 4" key="1">
    <citation type="journal article" date="2015" name="Stand. Genomic Sci.">
        <title>Genomic information of the arsenic-resistant bacterium Lysobacter arseniciresistens type strain ZS79(T) and comparison of Lysobacter draft genomes.</title>
        <authorList>
            <person name="Liu L."/>
            <person name="Zhang S."/>
            <person name="Luo M."/>
            <person name="Wang G."/>
        </authorList>
    </citation>
    <scope>NUCLEOTIDE SEQUENCE [LARGE SCALE GENOMIC DNA]</scope>
    <source>
        <strain evidence="3 4">ZS79</strain>
    </source>
</reference>
<comment type="caution">
    <text evidence="3">The sequence shown here is derived from an EMBL/GenBank/DDBJ whole genome shotgun (WGS) entry which is preliminary data.</text>
</comment>
<organism evidence="3 4">
    <name type="scientific">Lysobacter arseniciresistens ZS79</name>
    <dbReference type="NCBI Taxonomy" id="913325"/>
    <lineage>
        <taxon>Bacteria</taxon>
        <taxon>Pseudomonadati</taxon>
        <taxon>Pseudomonadota</taxon>
        <taxon>Gammaproteobacteria</taxon>
        <taxon>Lysobacterales</taxon>
        <taxon>Lysobacteraceae</taxon>
        <taxon>Novilysobacter</taxon>
    </lineage>
</organism>
<gene>
    <name evidence="3" type="ORF">N799_03490</name>
</gene>
<keyword evidence="4" id="KW-1185">Reference proteome</keyword>
<accession>A0A0A0F550</accession>
<dbReference type="SMART" id="SM00972">
    <property type="entry name" value="SCPU"/>
    <property type="match status" value="1"/>
</dbReference>
<evidence type="ECO:0000256" key="1">
    <source>
        <dbReference type="SAM" id="SignalP"/>
    </source>
</evidence>
<dbReference type="PANTHER" id="PTHR37089">
    <property type="entry name" value="PROTEIN U-RELATED"/>
    <property type="match status" value="1"/>
</dbReference>
<dbReference type="eggNOG" id="COG5430">
    <property type="taxonomic scope" value="Bacteria"/>
</dbReference>
<feature type="chain" id="PRO_5001962739" description="Spore coat protein U/FanG domain-containing protein" evidence="1">
    <location>
        <begin position="24"/>
        <end position="171"/>
    </location>
</feature>
<feature type="domain" description="Spore coat protein U/FanG" evidence="2">
    <location>
        <begin position="26"/>
        <end position="168"/>
    </location>
</feature>